<dbReference type="EC" id="6.3.5.4" evidence="2"/>
<dbReference type="InterPro" id="IPR051786">
    <property type="entry name" value="ASN_synthetase/amidase"/>
</dbReference>
<dbReference type="InterPro" id="IPR014729">
    <property type="entry name" value="Rossmann-like_a/b/a_fold"/>
</dbReference>
<organism evidence="5 6">
    <name type="scientific">Nitrobacter vulgaris</name>
    <dbReference type="NCBI Taxonomy" id="29421"/>
    <lineage>
        <taxon>Bacteria</taxon>
        <taxon>Pseudomonadati</taxon>
        <taxon>Pseudomonadota</taxon>
        <taxon>Alphaproteobacteria</taxon>
        <taxon>Hyphomicrobiales</taxon>
        <taxon>Nitrobacteraceae</taxon>
        <taxon>Nitrobacter</taxon>
    </lineage>
</organism>
<dbReference type="GO" id="GO:0004066">
    <property type="term" value="F:asparagine synthase (glutamine-hydrolyzing) activity"/>
    <property type="evidence" value="ECO:0007669"/>
    <property type="project" value="UniProtKB-EC"/>
</dbReference>
<evidence type="ECO:0000313" key="5">
    <source>
        <dbReference type="EMBL" id="OPH81952.1"/>
    </source>
</evidence>
<dbReference type="SUPFAM" id="SSF52402">
    <property type="entry name" value="Adenine nucleotide alpha hydrolases-like"/>
    <property type="match status" value="1"/>
</dbReference>
<evidence type="ECO:0000313" key="6">
    <source>
        <dbReference type="Proteomes" id="UP000189940"/>
    </source>
</evidence>
<reference evidence="5 6" key="1">
    <citation type="submission" date="2017-02" db="EMBL/GenBank/DDBJ databases">
        <title>Genome sequence of the nitrite-oxidizing bacterium Nitrobacter vulgaris strain Ab1.</title>
        <authorList>
            <person name="Mellbye B.L."/>
            <person name="Davis E.W."/>
            <person name="Spieck E."/>
            <person name="Chang J.H."/>
            <person name="Bottomley P.J."/>
            <person name="Sayavedra-Soto L.A."/>
        </authorList>
    </citation>
    <scope>NUCLEOTIDE SEQUENCE [LARGE SCALE GENOMIC DNA]</scope>
    <source>
        <strain evidence="5 6">Ab1</strain>
    </source>
</reference>
<accession>A0A1V4HWG3</accession>
<proteinExistence type="predicted"/>
<evidence type="ECO:0000259" key="4">
    <source>
        <dbReference type="Pfam" id="PF00733"/>
    </source>
</evidence>
<evidence type="ECO:0000256" key="1">
    <source>
        <dbReference type="ARBA" id="ARBA00005187"/>
    </source>
</evidence>
<name>A0A1V4HWG3_NITVU</name>
<dbReference type="OrthoDB" id="9763290at2"/>
<feature type="domain" description="Asparagine synthetase" evidence="4">
    <location>
        <begin position="4"/>
        <end position="282"/>
    </location>
</feature>
<dbReference type="AlphaFoldDB" id="A0A1V4HWG3"/>
<evidence type="ECO:0000256" key="2">
    <source>
        <dbReference type="ARBA" id="ARBA00012737"/>
    </source>
</evidence>
<gene>
    <name evidence="5" type="ORF">B2M20_14375</name>
</gene>
<keyword evidence="6" id="KW-1185">Reference proteome</keyword>
<sequence>MCGYSDLVAQRFGTKHEQIRIDANKALDTLPAAIRSMSEPMVSHDAVAFYLLASEVSKRVKVVQSGQGADELFGGYSWYPSFLFANDATQQYQTSYFDWKHSDLTELLSEEFISDDFSRDFVDTFFTQAEAVSPVDKVLQIDGEIMLADDPVKRVDNMTMAFGLEARVPYLDHEVVELASRLPAALKVSGGGKHILKKMARRYVPNEVIDRSKGYFPLPSLRYLNGPFLDFVRDMMTSAKARERSLYRYGFIDHMLQHPEAEMSPKGHSRLWQAAVLEAWLQAHAV</sequence>
<dbReference type="Pfam" id="PF00733">
    <property type="entry name" value="Asn_synthase"/>
    <property type="match status" value="1"/>
</dbReference>
<dbReference type="EMBL" id="MWPQ01000051">
    <property type="protein sequence ID" value="OPH81952.1"/>
    <property type="molecule type" value="Genomic_DNA"/>
</dbReference>
<dbReference type="CDD" id="cd01991">
    <property type="entry name" value="Asn_synthase_B_C"/>
    <property type="match status" value="1"/>
</dbReference>
<comment type="catalytic activity">
    <reaction evidence="3">
        <text>L-aspartate + L-glutamine + ATP + H2O = L-asparagine + L-glutamate + AMP + diphosphate + H(+)</text>
        <dbReference type="Rhea" id="RHEA:12228"/>
        <dbReference type="ChEBI" id="CHEBI:15377"/>
        <dbReference type="ChEBI" id="CHEBI:15378"/>
        <dbReference type="ChEBI" id="CHEBI:29985"/>
        <dbReference type="ChEBI" id="CHEBI:29991"/>
        <dbReference type="ChEBI" id="CHEBI:30616"/>
        <dbReference type="ChEBI" id="CHEBI:33019"/>
        <dbReference type="ChEBI" id="CHEBI:58048"/>
        <dbReference type="ChEBI" id="CHEBI:58359"/>
        <dbReference type="ChEBI" id="CHEBI:456215"/>
        <dbReference type="EC" id="6.3.5.4"/>
    </reaction>
</comment>
<dbReference type="InterPro" id="IPR001962">
    <property type="entry name" value="Asn_synthase"/>
</dbReference>
<dbReference type="STRING" id="29421.B2M20_14375"/>
<dbReference type="Proteomes" id="UP000189940">
    <property type="component" value="Unassembled WGS sequence"/>
</dbReference>
<comment type="pathway">
    <text evidence="1">Amino-acid biosynthesis; L-asparagine biosynthesis; L-asparagine from L-aspartate (L-Gln route): step 1/1.</text>
</comment>
<dbReference type="PANTHER" id="PTHR43284:SF1">
    <property type="entry name" value="ASPARAGINE SYNTHETASE"/>
    <property type="match status" value="1"/>
</dbReference>
<evidence type="ECO:0000256" key="3">
    <source>
        <dbReference type="ARBA" id="ARBA00048741"/>
    </source>
</evidence>
<dbReference type="GO" id="GO:0005829">
    <property type="term" value="C:cytosol"/>
    <property type="evidence" value="ECO:0007669"/>
    <property type="project" value="TreeGrafter"/>
</dbReference>
<dbReference type="PANTHER" id="PTHR43284">
    <property type="entry name" value="ASPARAGINE SYNTHETASE (GLUTAMINE-HYDROLYZING)"/>
    <property type="match status" value="1"/>
</dbReference>
<dbReference type="GO" id="GO:0006529">
    <property type="term" value="P:asparagine biosynthetic process"/>
    <property type="evidence" value="ECO:0007669"/>
    <property type="project" value="InterPro"/>
</dbReference>
<dbReference type="Gene3D" id="3.40.50.620">
    <property type="entry name" value="HUPs"/>
    <property type="match status" value="1"/>
</dbReference>
<comment type="caution">
    <text evidence="5">The sequence shown here is derived from an EMBL/GenBank/DDBJ whole genome shotgun (WGS) entry which is preliminary data.</text>
</comment>
<protein>
    <recommendedName>
        <fullName evidence="2">asparagine synthase (glutamine-hydrolyzing)</fullName>
        <ecNumber evidence="2">6.3.5.4</ecNumber>
    </recommendedName>
</protein>